<dbReference type="PANTHER" id="PTHR32305:SF15">
    <property type="entry name" value="PROTEIN RHSA-RELATED"/>
    <property type="match status" value="1"/>
</dbReference>
<evidence type="ECO:0000256" key="1">
    <source>
        <dbReference type="ARBA" id="ARBA00022737"/>
    </source>
</evidence>
<accession>A0AA51RTW9</accession>
<dbReference type="KEGG" id="plei:Q9312_00940"/>
<evidence type="ECO:0000259" key="2">
    <source>
        <dbReference type="Pfam" id="PF25023"/>
    </source>
</evidence>
<dbReference type="InterPro" id="IPR022385">
    <property type="entry name" value="Rhs_assc_core"/>
</dbReference>
<organism evidence="3 4">
    <name type="scientific">Pleionea litopenaei</name>
    <dbReference type="NCBI Taxonomy" id="3070815"/>
    <lineage>
        <taxon>Bacteria</taxon>
        <taxon>Pseudomonadati</taxon>
        <taxon>Pseudomonadota</taxon>
        <taxon>Gammaproteobacteria</taxon>
        <taxon>Oceanospirillales</taxon>
        <taxon>Pleioneaceae</taxon>
        <taxon>Pleionea</taxon>
    </lineage>
</organism>
<keyword evidence="4" id="KW-1185">Reference proteome</keyword>
<dbReference type="InterPro" id="IPR050708">
    <property type="entry name" value="T6SS_VgrG/RHS"/>
</dbReference>
<dbReference type="RefSeq" id="WP_309202652.1">
    <property type="nucleotide sequence ID" value="NZ_CP133548.1"/>
</dbReference>
<protein>
    <submittedName>
        <fullName evidence="3">RHS repeat-associated core domain-containing protein</fullName>
    </submittedName>
</protein>
<dbReference type="AlphaFoldDB" id="A0AA51RTW9"/>
<dbReference type="InterPro" id="IPR056823">
    <property type="entry name" value="TEN-like_YD-shell"/>
</dbReference>
<keyword evidence="1" id="KW-0677">Repeat</keyword>
<dbReference type="Gene3D" id="2.180.10.10">
    <property type="entry name" value="RHS repeat-associated core"/>
    <property type="match status" value="1"/>
</dbReference>
<dbReference type="Pfam" id="PF25023">
    <property type="entry name" value="TEN_YD-shell"/>
    <property type="match status" value="1"/>
</dbReference>
<dbReference type="NCBIfam" id="TIGR03696">
    <property type="entry name" value="Rhs_assc_core"/>
    <property type="match status" value="1"/>
</dbReference>
<feature type="domain" description="Teneurin-like YD-shell" evidence="2">
    <location>
        <begin position="193"/>
        <end position="297"/>
    </location>
</feature>
<dbReference type="PANTHER" id="PTHR32305">
    <property type="match status" value="1"/>
</dbReference>
<sequence length="491" mass="54351">MHRLKSSALIVDGIPRQSIDYDYDKVGNLKTKSDFSTVNGMSYGNGSRSEGNAGPNAVLSVTLANSAGTRTYEYDLNGNLENDKLNGAQLRHIDYNAFNKPTLITVSGGHKLSPLDQNTTGASTTAFFYGADQMRFKQVKTTSGEVETTLYVGKVYEEVITSNRTEKKVFIDDIAMQTEIIENGTTEFKIGFFHKDRLGSTVAISDETGSNIQFRSFDPFGKPREGNLTRSPNAIIGSDLYKRGFTDHEHLDDSQLIHMNGRAYDYNLGRFLSVDPFVQDPGNSQSMNPYSYIMNNPLAGTDPSGYLACEPGTPQCKIFDDPLGYVPYTKEWWQKNFSLNNGDENDGDKTTTDSKLSIEDIGSPNEIVLSEIEQYRHKGNYTVTGGRQESGGTEGFYGLTLPPMSIGEKITAQYQYMYANSWNGQYVDDKGITFFDENGKFKYYQSHAERSGAIDPVFPVLELTGVFQGVKWGAYSLKALNSSIRSPKGGG</sequence>
<evidence type="ECO:0000313" key="4">
    <source>
        <dbReference type="Proteomes" id="UP001239782"/>
    </source>
</evidence>
<dbReference type="Proteomes" id="UP001239782">
    <property type="component" value="Chromosome"/>
</dbReference>
<dbReference type="EMBL" id="CP133548">
    <property type="protein sequence ID" value="WMS87510.1"/>
    <property type="molecule type" value="Genomic_DNA"/>
</dbReference>
<gene>
    <name evidence="3" type="ORF">Q9312_00940</name>
</gene>
<name>A0AA51RTW9_9GAMM</name>
<proteinExistence type="predicted"/>
<evidence type="ECO:0000313" key="3">
    <source>
        <dbReference type="EMBL" id="WMS87510.1"/>
    </source>
</evidence>
<reference evidence="3 4" key="1">
    <citation type="submission" date="2023-08" db="EMBL/GenBank/DDBJ databases">
        <title>Pleionea litopenaei sp. nov., isolated from stomach of juvenile Litopenaeus vannamei.</title>
        <authorList>
            <person name="Rho A.M."/>
            <person name="Hwang C.Y."/>
        </authorList>
    </citation>
    <scope>NUCLEOTIDE SEQUENCE [LARGE SCALE GENOMIC DNA]</scope>
    <source>
        <strain evidence="3 4">HL-JVS1</strain>
    </source>
</reference>